<dbReference type="Proteomes" id="UP000805193">
    <property type="component" value="Unassembled WGS sequence"/>
</dbReference>
<evidence type="ECO:0000313" key="1">
    <source>
        <dbReference type="EMBL" id="KAG0414655.1"/>
    </source>
</evidence>
<sequence length="763" mass="83659">MIPPPPLEPSSPQASELPESEGAPDSNRWSVPEVRRDFSFNVHVGQGVLTKQGIEAFLALVPPASGRAFHPYGGGRFTLTVKTTDAAEKLREAGCLVVGGRSYELLPLAFKLKAPTLLLLPVEVPDYAVAQVLSAYGKVIRMTCETHREHSSLETGTRRLHPSLLFLRHVPLLGHEEKFRRCGLGGHLSYDCRNLRCTKCGEYGHDGPQCRMPCNQCGEDHQSFRCPVNTYANKTGSHEGINTATADAREVDKQAVETAEDASAEKSTHTESTSESSTTLPSSTSWPERKDDTATGGATEYQMEALEGQHGLQAERASAPRTAGAAANATHVGRGPTEKAGLGQHPTTATKLIMSLNVKGLRSPAKQAWIGALMIQLQVDVMLLQDAHLTCMREVQGLKSRASITGLHNFGETRARGVAILFSPRFQGSTSSYQRDDEGRLFTADVGLKGKEMRIGMSFTNLYFYLQGRRELILAGDLNCDLDHTKDNAKGLRQLVASCGLVDAWTHLHDDVPCNTFTAQSRSVRLDRFYVPNALVYALKHCEIVPVGTTVSNNRAVLLLMTPSQGPGGQESLRRLNTRVLQDEDVVKDIRAFTTAELDLHWRDSFTSEISEILRNWGHRKAAERRKDVSVLQWVTRDLRRIGLDSPANVEAYTELQAEFQQLLMARVCDQASMFPVTTHGNTCRPTIFAYADDLTVCTTSVGGVCETLNIMREYGEASGPTLNVAESAVLPFLWPDEPSYIHGVPVGREANILEIPFSGNGP</sequence>
<name>A0AC60P5F4_IXOPE</name>
<evidence type="ECO:0000313" key="2">
    <source>
        <dbReference type="Proteomes" id="UP000805193"/>
    </source>
</evidence>
<keyword evidence="2" id="KW-1185">Reference proteome</keyword>
<comment type="caution">
    <text evidence="1">The sequence shown here is derived from an EMBL/GenBank/DDBJ whole genome shotgun (WGS) entry which is preliminary data.</text>
</comment>
<dbReference type="EMBL" id="JABSTQ010011157">
    <property type="protein sequence ID" value="KAG0414655.1"/>
    <property type="molecule type" value="Genomic_DNA"/>
</dbReference>
<gene>
    <name evidence="1" type="ORF">HPB47_008174</name>
</gene>
<protein>
    <submittedName>
        <fullName evidence="1">Uncharacterized protein</fullName>
    </submittedName>
</protein>
<accession>A0AC60P5F4</accession>
<organism evidence="1 2">
    <name type="scientific">Ixodes persulcatus</name>
    <name type="common">Taiga tick</name>
    <dbReference type="NCBI Taxonomy" id="34615"/>
    <lineage>
        <taxon>Eukaryota</taxon>
        <taxon>Metazoa</taxon>
        <taxon>Ecdysozoa</taxon>
        <taxon>Arthropoda</taxon>
        <taxon>Chelicerata</taxon>
        <taxon>Arachnida</taxon>
        <taxon>Acari</taxon>
        <taxon>Parasitiformes</taxon>
        <taxon>Ixodida</taxon>
        <taxon>Ixodoidea</taxon>
        <taxon>Ixodidae</taxon>
        <taxon>Ixodinae</taxon>
        <taxon>Ixodes</taxon>
    </lineage>
</organism>
<reference evidence="1 2" key="1">
    <citation type="journal article" date="2020" name="Cell">
        <title>Large-Scale Comparative Analyses of Tick Genomes Elucidate Their Genetic Diversity and Vector Capacities.</title>
        <authorList>
            <consortium name="Tick Genome and Microbiome Consortium (TIGMIC)"/>
            <person name="Jia N."/>
            <person name="Wang J."/>
            <person name="Shi W."/>
            <person name="Du L."/>
            <person name="Sun Y."/>
            <person name="Zhan W."/>
            <person name="Jiang J.F."/>
            <person name="Wang Q."/>
            <person name="Zhang B."/>
            <person name="Ji P."/>
            <person name="Bell-Sakyi L."/>
            <person name="Cui X.M."/>
            <person name="Yuan T.T."/>
            <person name="Jiang B.G."/>
            <person name="Yang W.F."/>
            <person name="Lam T.T."/>
            <person name="Chang Q.C."/>
            <person name="Ding S.J."/>
            <person name="Wang X.J."/>
            <person name="Zhu J.G."/>
            <person name="Ruan X.D."/>
            <person name="Zhao L."/>
            <person name="Wei J.T."/>
            <person name="Ye R.Z."/>
            <person name="Que T.C."/>
            <person name="Du C.H."/>
            <person name="Zhou Y.H."/>
            <person name="Cheng J.X."/>
            <person name="Dai P.F."/>
            <person name="Guo W.B."/>
            <person name="Han X.H."/>
            <person name="Huang E.J."/>
            <person name="Li L.F."/>
            <person name="Wei W."/>
            <person name="Gao Y.C."/>
            <person name="Liu J.Z."/>
            <person name="Shao H.Z."/>
            <person name="Wang X."/>
            <person name="Wang C.C."/>
            <person name="Yang T.C."/>
            <person name="Huo Q.B."/>
            <person name="Li W."/>
            <person name="Chen H.Y."/>
            <person name="Chen S.E."/>
            <person name="Zhou L.G."/>
            <person name="Ni X.B."/>
            <person name="Tian J.H."/>
            <person name="Sheng Y."/>
            <person name="Liu T."/>
            <person name="Pan Y.S."/>
            <person name="Xia L.Y."/>
            <person name="Li J."/>
            <person name="Zhao F."/>
            <person name="Cao W.C."/>
        </authorList>
    </citation>
    <scope>NUCLEOTIDE SEQUENCE [LARGE SCALE GENOMIC DNA]</scope>
    <source>
        <strain evidence="1">Iper-2018</strain>
    </source>
</reference>
<proteinExistence type="predicted"/>